<dbReference type="OrthoDB" id="9803702at2"/>
<dbReference type="InterPro" id="IPR018762">
    <property type="entry name" value="ChpT_C"/>
</dbReference>
<reference evidence="2 3" key="1">
    <citation type="submission" date="2016-10" db="EMBL/GenBank/DDBJ databases">
        <authorList>
            <person name="de Groot N.N."/>
        </authorList>
    </citation>
    <scope>NUCLEOTIDE SEQUENCE [LARGE SCALE GENOMIC DNA]</scope>
    <source>
        <strain evidence="2 3">CGMCC 1.10836</strain>
    </source>
</reference>
<feature type="domain" description="Histidine phosphotransferase ChpT C-terminal" evidence="1">
    <location>
        <begin position="77"/>
        <end position="188"/>
    </location>
</feature>
<name>A0A1H8LQ25_9RHOB</name>
<keyword evidence="2" id="KW-0808">Transferase</keyword>
<organism evidence="2 3">
    <name type="scientific">Pseudorhodobacter antarcticus</name>
    <dbReference type="NCBI Taxonomy" id="1077947"/>
    <lineage>
        <taxon>Bacteria</taxon>
        <taxon>Pseudomonadati</taxon>
        <taxon>Pseudomonadota</taxon>
        <taxon>Alphaproteobacteria</taxon>
        <taxon>Rhodobacterales</taxon>
        <taxon>Paracoccaceae</taxon>
        <taxon>Pseudorhodobacter</taxon>
    </lineage>
</organism>
<sequence>MTNKIDLAALLGSRICHDLISPIGAIGNGVELMMMKGGTPSPELQLITESVAAANARIRFFRIAFGLSGGEQRLSRNELAKVLADNSAGGRLTIDWQPPSDIPRGDAKLAFLAILCCESALAYGGRITITLEEGKWLVAATADRLRIDDLVWDSLSAPNPDIAPAQVHFALFAAEIAVQKRRLITEITQTSVSLHF</sequence>
<accession>A0A1H8LQ25</accession>
<keyword evidence="3" id="KW-1185">Reference proteome</keyword>
<dbReference type="GO" id="GO:0016740">
    <property type="term" value="F:transferase activity"/>
    <property type="evidence" value="ECO:0007669"/>
    <property type="project" value="UniProtKB-KW"/>
</dbReference>
<evidence type="ECO:0000259" key="1">
    <source>
        <dbReference type="Pfam" id="PF10090"/>
    </source>
</evidence>
<gene>
    <name evidence="2" type="ORF">SAMN05216227_104414</name>
</gene>
<dbReference type="AlphaFoldDB" id="A0A1H8LQ25"/>
<dbReference type="InterPro" id="IPR036890">
    <property type="entry name" value="HATPase_C_sf"/>
</dbReference>
<dbReference type="Pfam" id="PF10090">
    <property type="entry name" value="HPTransfase"/>
    <property type="match status" value="1"/>
</dbReference>
<proteinExistence type="predicted"/>
<dbReference type="Gene3D" id="1.10.287.130">
    <property type="match status" value="1"/>
</dbReference>
<protein>
    <submittedName>
        <fullName evidence="2">Histidine phosphotransferase ChpT</fullName>
    </submittedName>
</protein>
<dbReference type="EMBL" id="FOCO01000044">
    <property type="protein sequence ID" value="SEO07227.1"/>
    <property type="molecule type" value="Genomic_DNA"/>
</dbReference>
<evidence type="ECO:0000313" key="3">
    <source>
        <dbReference type="Proteomes" id="UP000183002"/>
    </source>
</evidence>
<evidence type="ECO:0000313" key="2">
    <source>
        <dbReference type="EMBL" id="SEO07227.1"/>
    </source>
</evidence>
<dbReference type="Proteomes" id="UP000183002">
    <property type="component" value="Unassembled WGS sequence"/>
</dbReference>
<dbReference type="RefSeq" id="WP_050520321.1">
    <property type="nucleotide sequence ID" value="NZ_FOCO01000044.1"/>
</dbReference>
<dbReference type="Gene3D" id="3.30.565.10">
    <property type="entry name" value="Histidine kinase-like ATPase, C-terminal domain"/>
    <property type="match status" value="1"/>
</dbReference>
<dbReference type="STRING" id="1077947.SAMN05216227_104414"/>